<evidence type="ECO:0000313" key="2">
    <source>
        <dbReference type="EMBL" id="KAK9821709.1"/>
    </source>
</evidence>
<keyword evidence="3" id="KW-1185">Reference proteome</keyword>
<evidence type="ECO:0000313" key="3">
    <source>
        <dbReference type="Proteomes" id="UP001445335"/>
    </source>
</evidence>
<organism evidence="2 3">
    <name type="scientific">Elliptochloris bilobata</name>
    <dbReference type="NCBI Taxonomy" id="381761"/>
    <lineage>
        <taxon>Eukaryota</taxon>
        <taxon>Viridiplantae</taxon>
        <taxon>Chlorophyta</taxon>
        <taxon>core chlorophytes</taxon>
        <taxon>Trebouxiophyceae</taxon>
        <taxon>Trebouxiophyceae incertae sedis</taxon>
        <taxon>Elliptochloris clade</taxon>
        <taxon>Elliptochloris</taxon>
    </lineage>
</organism>
<gene>
    <name evidence="2" type="ORF">WJX81_000480</name>
</gene>
<feature type="region of interest" description="Disordered" evidence="1">
    <location>
        <begin position="1"/>
        <end position="25"/>
    </location>
</feature>
<sequence>MRDIAEEERRSQPQVSVEATPVAPPQGPQSGAVLFVFALLAVGLSLAYRSWRAGKEAPDFHEPVDTFQQNPQESQEYKVALARTRQAVSVQKAIQLKNEGSQARAMVELERALQENSICREPMFSGLHDAREIRELYQMHVRSTTVPPNYAVLLQLRDMLELPARDAEALEAEVLGSGASFSI</sequence>
<feature type="compositionally biased region" description="Basic and acidic residues" evidence="1">
    <location>
        <begin position="1"/>
        <end position="11"/>
    </location>
</feature>
<protein>
    <submittedName>
        <fullName evidence="2">Uncharacterized protein</fullName>
    </submittedName>
</protein>
<name>A0AAW1QJR6_9CHLO</name>
<proteinExistence type="predicted"/>
<dbReference type="AlphaFoldDB" id="A0AAW1QJR6"/>
<dbReference type="EMBL" id="JALJOU010000098">
    <property type="protein sequence ID" value="KAK9821709.1"/>
    <property type="molecule type" value="Genomic_DNA"/>
</dbReference>
<reference evidence="2 3" key="1">
    <citation type="journal article" date="2024" name="Nat. Commun.">
        <title>Phylogenomics reveals the evolutionary origins of lichenization in chlorophyte algae.</title>
        <authorList>
            <person name="Puginier C."/>
            <person name="Libourel C."/>
            <person name="Otte J."/>
            <person name="Skaloud P."/>
            <person name="Haon M."/>
            <person name="Grisel S."/>
            <person name="Petersen M."/>
            <person name="Berrin J.G."/>
            <person name="Delaux P.M."/>
            <person name="Dal Grande F."/>
            <person name="Keller J."/>
        </authorList>
    </citation>
    <scope>NUCLEOTIDE SEQUENCE [LARGE SCALE GENOMIC DNA]</scope>
    <source>
        <strain evidence="2 3">SAG 245.80</strain>
    </source>
</reference>
<evidence type="ECO:0000256" key="1">
    <source>
        <dbReference type="SAM" id="MobiDB-lite"/>
    </source>
</evidence>
<comment type="caution">
    <text evidence="2">The sequence shown here is derived from an EMBL/GenBank/DDBJ whole genome shotgun (WGS) entry which is preliminary data.</text>
</comment>
<dbReference type="Proteomes" id="UP001445335">
    <property type="component" value="Unassembled WGS sequence"/>
</dbReference>
<accession>A0AAW1QJR6</accession>